<protein>
    <submittedName>
        <fullName evidence="2">Uncharacterized protein</fullName>
    </submittedName>
</protein>
<keyword evidence="3" id="KW-1185">Reference proteome</keyword>
<dbReference type="Gene3D" id="3.40.50.300">
    <property type="entry name" value="P-loop containing nucleotide triphosphate hydrolases"/>
    <property type="match status" value="1"/>
</dbReference>
<reference evidence="3" key="2">
    <citation type="journal article" date="2017" name="J. Anim. Genet.">
        <title>Multiple reference genome sequences of hot pepper reveal the massive evolution of plant disease resistance genes by retroduplication.</title>
        <authorList>
            <person name="Kim S."/>
            <person name="Park J."/>
            <person name="Yeom S.-I."/>
            <person name="Kim Y.-M."/>
            <person name="Seo E."/>
            <person name="Kim K.-T."/>
            <person name="Kim M.-S."/>
            <person name="Lee J.M."/>
            <person name="Cheong K."/>
            <person name="Shin H.-S."/>
            <person name="Kim S.-B."/>
            <person name="Han K."/>
            <person name="Lee J."/>
            <person name="Park M."/>
            <person name="Lee H.-A."/>
            <person name="Lee H.-Y."/>
            <person name="Lee Y."/>
            <person name="Oh S."/>
            <person name="Lee J.H."/>
            <person name="Choi E."/>
            <person name="Choi E."/>
            <person name="Lee S.E."/>
            <person name="Jeon J."/>
            <person name="Kim H."/>
            <person name="Choi G."/>
            <person name="Song H."/>
            <person name="Lee J."/>
            <person name="Lee S.-C."/>
            <person name="Kwon J.-K."/>
            <person name="Lee H.-Y."/>
            <person name="Koo N."/>
            <person name="Hong Y."/>
            <person name="Kim R.W."/>
            <person name="Kang W.-H."/>
            <person name="Huh J.H."/>
            <person name="Kang B.-C."/>
            <person name="Yang T.-J."/>
            <person name="Lee Y.-H."/>
            <person name="Bennetzen J.L."/>
            <person name="Choi D."/>
        </authorList>
    </citation>
    <scope>NUCLEOTIDE SEQUENCE [LARGE SCALE GENOMIC DNA]</scope>
    <source>
        <strain evidence="3">cv. PBC81</strain>
    </source>
</reference>
<dbReference type="OrthoDB" id="10259640at2759"/>
<evidence type="ECO:0000313" key="2">
    <source>
        <dbReference type="EMBL" id="PHT52547.1"/>
    </source>
</evidence>
<reference evidence="2 3" key="1">
    <citation type="journal article" date="2017" name="Genome Biol.">
        <title>New reference genome sequences of hot pepper reveal the massive evolution of plant disease-resistance genes by retroduplication.</title>
        <authorList>
            <person name="Kim S."/>
            <person name="Park J."/>
            <person name="Yeom S.I."/>
            <person name="Kim Y.M."/>
            <person name="Seo E."/>
            <person name="Kim K.T."/>
            <person name="Kim M.S."/>
            <person name="Lee J.M."/>
            <person name="Cheong K."/>
            <person name="Shin H.S."/>
            <person name="Kim S.B."/>
            <person name="Han K."/>
            <person name="Lee J."/>
            <person name="Park M."/>
            <person name="Lee H.A."/>
            <person name="Lee H.Y."/>
            <person name="Lee Y."/>
            <person name="Oh S."/>
            <person name="Lee J.H."/>
            <person name="Choi E."/>
            <person name="Choi E."/>
            <person name="Lee S.E."/>
            <person name="Jeon J."/>
            <person name="Kim H."/>
            <person name="Choi G."/>
            <person name="Song H."/>
            <person name="Lee J."/>
            <person name="Lee S.C."/>
            <person name="Kwon J.K."/>
            <person name="Lee H.Y."/>
            <person name="Koo N."/>
            <person name="Hong Y."/>
            <person name="Kim R.W."/>
            <person name="Kang W.H."/>
            <person name="Huh J.H."/>
            <person name="Kang B.C."/>
            <person name="Yang T.J."/>
            <person name="Lee Y.H."/>
            <person name="Bennetzen J.L."/>
            <person name="Choi D."/>
        </authorList>
    </citation>
    <scope>NUCLEOTIDE SEQUENCE [LARGE SCALE GENOMIC DNA]</scope>
    <source>
        <strain evidence="3">cv. PBC81</strain>
    </source>
</reference>
<feature type="region of interest" description="Disordered" evidence="1">
    <location>
        <begin position="1"/>
        <end position="33"/>
    </location>
</feature>
<dbReference type="AlphaFoldDB" id="A0A2G2X501"/>
<evidence type="ECO:0000256" key="1">
    <source>
        <dbReference type="SAM" id="MobiDB-lite"/>
    </source>
</evidence>
<evidence type="ECO:0000313" key="3">
    <source>
        <dbReference type="Proteomes" id="UP000224567"/>
    </source>
</evidence>
<feature type="compositionally biased region" description="Polar residues" evidence="1">
    <location>
        <begin position="1"/>
        <end position="11"/>
    </location>
</feature>
<accession>A0A2G2X501</accession>
<dbReference type="EMBL" id="MLFT02000003">
    <property type="protein sequence ID" value="PHT52547.1"/>
    <property type="molecule type" value="Genomic_DNA"/>
</dbReference>
<dbReference type="InterPro" id="IPR027417">
    <property type="entry name" value="P-loop_NTPase"/>
</dbReference>
<organism evidence="2 3">
    <name type="scientific">Capsicum baccatum</name>
    <name type="common">Peruvian pepper</name>
    <dbReference type="NCBI Taxonomy" id="33114"/>
    <lineage>
        <taxon>Eukaryota</taxon>
        <taxon>Viridiplantae</taxon>
        <taxon>Streptophyta</taxon>
        <taxon>Embryophyta</taxon>
        <taxon>Tracheophyta</taxon>
        <taxon>Spermatophyta</taxon>
        <taxon>Magnoliopsida</taxon>
        <taxon>eudicotyledons</taxon>
        <taxon>Gunneridae</taxon>
        <taxon>Pentapetalae</taxon>
        <taxon>asterids</taxon>
        <taxon>lamiids</taxon>
        <taxon>Solanales</taxon>
        <taxon>Solanaceae</taxon>
        <taxon>Solanoideae</taxon>
        <taxon>Capsiceae</taxon>
        <taxon>Capsicum</taxon>
    </lineage>
</organism>
<dbReference type="SUPFAM" id="SSF52540">
    <property type="entry name" value="P-loop containing nucleoside triphosphate hydrolases"/>
    <property type="match status" value="1"/>
</dbReference>
<sequence length="132" mass="15121">MEDSTPNTMNLDLNLGPVESPTETPESHERRATTRILRCPKCQEIDPPDEPKEYIHRVGRTTRGEGAKGNALLFLIPEELQFLKYLKAAKVPVKEYEFDQKKLANVQSLLEKLVANNYYLNQSAKEAYRSKN</sequence>
<proteinExistence type="predicted"/>
<comment type="caution">
    <text evidence="2">The sequence shown here is derived from an EMBL/GenBank/DDBJ whole genome shotgun (WGS) entry which is preliminary data.</text>
</comment>
<name>A0A2G2X501_CAPBA</name>
<gene>
    <name evidence="2" type="ORF">CQW23_07009</name>
</gene>
<dbReference type="STRING" id="33114.A0A2G2X501"/>
<dbReference type="Proteomes" id="UP000224567">
    <property type="component" value="Unassembled WGS sequence"/>
</dbReference>